<evidence type="ECO:0000313" key="2">
    <source>
        <dbReference type="EMBL" id="MBD5781206.1"/>
    </source>
</evidence>
<keyword evidence="1" id="KW-0732">Signal</keyword>
<name>A0A927FCE5_9BACT</name>
<dbReference type="Pfam" id="PF10082">
    <property type="entry name" value="BBP2_2"/>
    <property type="match status" value="1"/>
</dbReference>
<evidence type="ECO:0000313" key="3">
    <source>
        <dbReference type="Proteomes" id="UP000622317"/>
    </source>
</evidence>
<feature type="chain" id="PRO_5037151652" evidence="1">
    <location>
        <begin position="31"/>
        <end position="384"/>
    </location>
</feature>
<sequence>MSSPTKSASKLVRPAALLLATLTCGTLELAAEQLFKRWGVQQETQLGLGFDENIDGSAEATRDDYYALASHSVSVSRLNSLTDLVFSGNLARTQFFSEGDSDYTDGGVAVNAVYPNDREGSAFWKADAFWNRNTRESIETGQRIQPTIYGVRASGDFLFSAKTGMTGAILANKVDRSNDGLDVSQTLALRGGYSGSWGVERRWALEYGLRSLDSDSGSESTQHLLVFRGRGKLSEKLNGDFYAGVRHSEFTGLIDFEDTGPVFNADVTWTASPLTKAKIGLRNEYGFSANGSASKLQSLDIEYRKELGDGFRFIGYVERGIVDFELLDGETRDDSFLRFRGALEYAFTKRFFTRLTAELYQSNSDVERFDVDRTFYNLVSGWRY</sequence>
<dbReference type="RefSeq" id="WP_191618306.1">
    <property type="nucleotide sequence ID" value="NZ_JACYFG010000040.1"/>
</dbReference>
<gene>
    <name evidence="2" type="ORF">IEN85_17025</name>
</gene>
<protein>
    <submittedName>
        <fullName evidence="2">Outer membrane beta-barrel protein</fullName>
    </submittedName>
</protein>
<organism evidence="2 3">
    <name type="scientific">Pelagicoccus enzymogenes</name>
    <dbReference type="NCBI Taxonomy" id="2773457"/>
    <lineage>
        <taxon>Bacteria</taxon>
        <taxon>Pseudomonadati</taxon>
        <taxon>Verrucomicrobiota</taxon>
        <taxon>Opitutia</taxon>
        <taxon>Puniceicoccales</taxon>
        <taxon>Pelagicoccaceae</taxon>
        <taxon>Pelagicoccus</taxon>
    </lineage>
</organism>
<feature type="signal peptide" evidence="1">
    <location>
        <begin position="1"/>
        <end position="30"/>
    </location>
</feature>
<evidence type="ECO:0000256" key="1">
    <source>
        <dbReference type="SAM" id="SignalP"/>
    </source>
</evidence>
<reference evidence="2" key="1">
    <citation type="submission" date="2020-09" db="EMBL/GenBank/DDBJ databases">
        <title>Pelagicoccus enzymogenes sp. nov. with an EPS production, isolated from marine sediment.</title>
        <authorList>
            <person name="Feng X."/>
        </authorList>
    </citation>
    <scope>NUCLEOTIDE SEQUENCE</scope>
    <source>
        <strain evidence="2">NFK12</strain>
    </source>
</reference>
<comment type="caution">
    <text evidence="2">The sequence shown here is derived from an EMBL/GenBank/DDBJ whole genome shotgun (WGS) entry which is preliminary data.</text>
</comment>
<proteinExistence type="predicted"/>
<dbReference type="InterPro" id="IPR018759">
    <property type="entry name" value="BBP2_2"/>
</dbReference>
<dbReference type="EMBL" id="JACYFG010000040">
    <property type="protein sequence ID" value="MBD5781206.1"/>
    <property type="molecule type" value="Genomic_DNA"/>
</dbReference>
<dbReference type="AlphaFoldDB" id="A0A927FCE5"/>
<accession>A0A927FCE5</accession>
<keyword evidence="3" id="KW-1185">Reference proteome</keyword>
<dbReference type="Proteomes" id="UP000622317">
    <property type="component" value="Unassembled WGS sequence"/>
</dbReference>